<dbReference type="AlphaFoldDB" id="A0A6J6BJ55"/>
<reference evidence="1" key="1">
    <citation type="submission" date="2020-05" db="EMBL/GenBank/DDBJ databases">
        <authorList>
            <person name="Chiriac C."/>
            <person name="Salcher M."/>
            <person name="Ghai R."/>
            <person name="Kavagutti S V."/>
        </authorList>
    </citation>
    <scope>NUCLEOTIDE SEQUENCE</scope>
</reference>
<proteinExistence type="predicted"/>
<dbReference type="EMBL" id="CAEZSG010000087">
    <property type="protein sequence ID" value="CAB4539002.1"/>
    <property type="molecule type" value="Genomic_DNA"/>
</dbReference>
<organism evidence="1">
    <name type="scientific">freshwater metagenome</name>
    <dbReference type="NCBI Taxonomy" id="449393"/>
    <lineage>
        <taxon>unclassified sequences</taxon>
        <taxon>metagenomes</taxon>
        <taxon>ecological metagenomes</taxon>
    </lineage>
</organism>
<name>A0A6J6BJ55_9ZZZZ</name>
<dbReference type="Gene3D" id="3.30.450.20">
    <property type="entry name" value="PAS domain"/>
    <property type="match status" value="1"/>
</dbReference>
<dbReference type="CDD" id="cd12913">
    <property type="entry name" value="PDC1_MCP_like"/>
    <property type="match status" value="1"/>
</dbReference>
<gene>
    <name evidence="1" type="ORF">UFOPK1413_00632</name>
</gene>
<accession>A0A6J6BJ55</accession>
<evidence type="ECO:0000313" key="1">
    <source>
        <dbReference type="EMBL" id="CAB4539002.1"/>
    </source>
</evidence>
<protein>
    <submittedName>
        <fullName evidence="1">Unannotated protein</fullName>
    </submittedName>
</protein>
<sequence length="241" mass="26300">MNDMRGEVERASNAIGDWYAAVYRDLDVLALACEHNLRDARGTRGKLLERHLRAIQPATAAFLARHAIPMAAGIVLGPNIVDNNVGAVEWWRRSDAGSTNRLVFNLSPNDPGFYDFVSYEWFAEVVSTGKPAIQGPYLDYAGMDKYILTAMVPLSLDGVLIGTAGCDTEVRELETIVMPILRTIPGDAALVSKFDRIVVGNSGRFLVGNRVGALPKGSIRREIPGPALGFQLVATPRDKNY</sequence>